<dbReference type="Proteomes" id="UP000504721">
    <property type="component" value="Segment"/>
</dbReference>
<evidence type="ECO:0000313" key="2">
    <source>
        <dbReference type="Proteomes" id="UP000504721"/>
    </source>
</evidence>
<sequence length="52" mass="6165">MTQKVIDELNKFIVEHSDRMNDTSLSDWQRMDAARTVIKLISIRREVENESD</sequence>
<dbReference type="RefSeq" id="YP_010673469.1">
    <property type="nucleotide sequence ID" value="NC_070985.1"/>
</dbReference>
<accession>A0A6J4EFK8</accession>
<name>A0A6J4EFK8_9CAUD</name>
<dbReference type="KEGG" id="vg:77949766"/>
<evidence type="ECO:0000313" key="1">
    <source>
        <dbReference type="EMBL" id="BCG45097.1"/>
    </source>
</evidence>
<protein>
    <submittedName>
        <fullName evidence="1">Uncharacterized protein</fullName>
    </submittedName>
</protein>
<dbReference type="EMBL" id="LC553735">
    <property type="protein sequence ID" value="BCG45097.1"/>
    <property type="molecule type" value="Genomic_DNA"/>
</dbReference>
<proteinExistence type="predicted"/>
<reference evidence="1 2" key="1">
    <citation type="submission" date="2020-06" db="EMBL/GenBank/DDBJ databases">
        <title>Genomic and proteomic analysis of O18-011, a novel Escherichia coli phage.</title>
        <authorList>
            <person name="Shahin K."/>
            <person name="Bao H."/>
            <person name="Soleimani-Delfan A."/>
            <person name="Wang R."/>
        </authorList>
    </citation>
    <scope>NUCLEOTIDE SEQUENCE [LARGE SCALE GENOMIC DNA]</scope>
</reference>
<keyword evidence="2" id="KW-1185">Reference proteome</keyword>
<organism evidence="1 2">
    <name type="scientific">Escherichia phage O18-011</name>
    <dbReference type="NCBI Taxonomy" id="2742113"/>
    <lineage>
        <taxon>Viruses</taxon>
        <taxon>Duplodnaviria</taxon>
        <taxon>Heunggongvirae</taxon>
        <taxon>Uroviricota</taxon>
        <taxon>Caudoviricetes</taxon>
        <taxon>Mktvariviridae</taxon>
        <taxon>Gordonclarkvirinae</taxon>
        <taxon>Kuravirus</taxon>
        <taxon>Kuravirus O18011</taxon>
    </lineage>
</organism>
<dbReference type="GeneID" id="77949766"/>